<dbReference type="GO" id="GO:0016226">
    <property type="term" value="P:iron-sulfur cluster assembly"/>
    <property type="evidence" value="ECO:0007669"/>
    <property type="project" value="InterPro"/>
</dbReference>
<evidence type="ECO:0000256" key="1">
    <source>
        <dbReference type="ARBA" id="ARBA00022714"/>
    </source>
</evidence>
<dbReference type="EMBL" id="CP159279">
    <property type="protein sequence ID" value="XCH10671.1"/>
    <property type="molecule type" value="Genomic_DNA"/>
</dbReference>
<dbReference type="InterPro" id="IPR001075">
    <property type="entry name" value="NIF_FeS_clus_asmbl_NifU_C"/>
</dbReference>
<organism evidence="7">
    <name type="scientific">Arthrobacter sp. K5</name>
    <dbReference type="NCBI Taxonomy" id="2839623"/>
    <lineage>
        <taxon>Bacteria</taxon>
        <taxon>Bacillati</taxon>
        <taxon>Actinomycetota</taxon>
        <taxon>Actinomycetes</taxon>
        <taxon>Micrococcales</taxon>
        <taxon>Micrococcaceae</taxon>
        <taxon>Arthrobacter</taxon>
    </lineage>
</organism>
<dbReference type="PROSITE" id="PS51296">
    <property type="entry name" value="RIESKE"/>
    <property type="match status" value="1"/>
</dbReference>
<feature type="domain" description="Rieske" evidence="6">
    <location>
        <begin position="202"/>
        <end position="306"/>
    </location>
</feature>
<dbReference type="InterPro" id="IPR017941">
    <property type="entry name" value="Rieske_2Fe-2S"/>
</dbReference>
<dbReference type="GO" id="GO:0005506">
    <property type="term" value="F:iron ion binding"/>
    <property type="evidence" value="ECO:0007669"/>
    <property type="project" value="InterPro"/>
</dbReference>
<keyword evidence="1" id="KW-0001">2Fe-2S</keyword>
<gene>
    <name evidence="7" type="ORF">ABRP34_17865</name>
</gene>
<comment type="function">
    <text evidence="5">May be involved in the formation or repair of [Fe-S] clusters present in iron-sulfur proteins.</text>
</comment>
<keyword evidence="4" id="KW-0411">Iron-sulfur</keyword>
<dbReference type="SUPFAM" id="SSF117916">
    <property type="entry name" value="Fe-S cluster assembly (FSCA) domain-like"/>
    <property type="match status" value="1"/>
</dbReference>
<dbReference type="RefSeq" id="WP_353711204.1">
    <property type="nucleotide sequence ID" value="NZ_CP159279.1"/>
</dbReference>
<dbReference type="Gene3D" id="3.30.300.130">
    <property type="entry name" value="Fe-S cluster assembly (FSCA)"/>
    <property type="match status" value="1"/>
</dbReference>
<evidence type="ECO:0000256" key="2">
    <source>
        <dbReference type="ARBA" id="ARBA00022723"/>
    </source>
</evidence>
<evidence type="ECO:0000256" key="5">
    <source>
        <dbReference type="ARBA" id="ARBA00049958"/>
    </source>
</evidence>
<dbReference type="GO" id="GO:0051537">
    <property type="term" value="F:2 iron, 2 sulfur cluster binding"/>
    <property type="evidence" value="ECO:0007669"/>
    <property type="project" value="UniProtKB-KW"/>
</dbReference>
<dbReference type="AlphaFoldDB" id="A0AAU8EMC9"/>
<keyword evidence="2" id="KW-0479">Metal-binding</keyword>
<protein>
    <submittedName>
        <fullName evidence="7">NifU family protein</fullName>
    </submittedName>
</protein>
<name>A0AAU8EMC9_9MICC</name>
<dbReference type="InterPro" id="IPR036922">
    <property type="entry name" value="Rieske_2Fe-2S_sf"/>
</dbReference>
<proteinExistence type="predicted"/>
<dbReference type="GO" id="GO:0016705">
    <property type="term" value="F:oxidoreductase activity, acting on paired donors, with incorporation or reduction of molecular oxygen"/>
    <property type="evidence" value="ECO:0007669"/>
    <property type="project" value="UniProtKB-ARBA"/>
</dbReference>
<reference evidence="7" key="1">
    <citation type="submission" date="2024-06" db="EMBL/GenBank/DDBJ databases">
        <title>Biodegradation of dimethachlon by Arthrobacter sp. K5: mechanistic insights and ecological implications.</title>
        <authorList>
            <person name="Hu S."/>
            <person name="Lu P."/>
        </authorList>
    </citation>
    <scope>NUCLEOTIDE SEQUENCE</scope>
    <source>
        <strain evidence="7">K5</strain>
    </source>
</reference>
<dbReference type="Gene3D" id="2.102.10.10">
    <property type="entry name" value="Rieske [2Fe-2S] iron-sulphur domain"/>
    <property type="match status" value="1"/>
</dbReference>
<dbReference type="InterPro" id="IPR034904">
    <property type="entry name" value="FSCA_dom_sf"/>
</dbReference>
<evidence type="ECO:0000256" key="4">
    <source>
        <dbReference type="ARBA" id="ARBA00023014"/>
    </source>
</evidence>
<evidence type="ECO:0000256" key="3">
    <source>
        <dbReference type="ARBA" id="ARBA00023004"/>
    </source>
</evidence>
<dbReference type="PANTHER" id="PTHR11178">
    <property type="entry name" value="IRON-SULFUR CLUSTER SCAFFOLD PROTEIN NFU-RELATED"/>
    <property type="match status" value="1"/>
</dbReference>
<dbReference type="Pfam" id="PF01106">
    <property type="entry name" value="NifU"/>
    <property type="match status" value="1"/>
</dbReference>
<keyword evidence="3" id="KW-0408">Iron</keyword>
<evidence type="ECO:0000259" key="6">
    <source>
        <dbReference type="PROSITE" id="PS51296"/>
    </source>
</evidence>
<evidence type="ECO:0000313" key="7">
    <source>
        <dbReference type="EMBL" id="XCH10671.1"/>
    </source>
</evidence>
<dbReference type="SUPFAM" id="SSF50022">
    <property type="entry name" value="ISP domain"/>
    <property type="match status" value="1"/>
</dbReference>
<accession>A0AAU8EMC9</accession>
<sequence length="362" mass="37040">MPGGDRPPLQNGDQIGTLLDALGAGGAVARGRAEDLVRQVTDLYGAGLQRIMEILQDHGKLDDATLEALTADSLVAGLLVIHGLHPHSMEARVAAALDSVRPYLGSHGGDVELEGISPDGVVRLKLLGTCQGCPSSSVTLKYAVEEAIQNAAPEVTAIDVVEAEKQPGAPALIPVDSLLVRVNNPAGGTPAESWHDMSGGTWEPLPEVAGLEAGEVAGFLVGGYPVLACRAGQDIYAYRDYCPRCTGSMAGAVLQRALAAPAGGGLLRCPTCRGHFDVRRAGACLEDKDLHLEPLPLLVRNGVMSVAVPTVSVQSAPLPAPPVPASPAEVTPAQALPLVMPAGVEVPAAPAPALQAAAGQDS</sequence>
<dbReference type="GO" id="GO:0004497">
    <property type="term" value="F:monooxygenase activity"/>
    <property type="evidence" value="ECO:0007669"/>
    <property type="project" value="UniProtKB-ARBA"/>
</dbReference>